<feature type="region of interest" description="Disordered" evidence="1">
    <location>
        <begin position="45"/>
        <end position="76"/>
    </location>
</feature>
<proteinExistence type="predicted"/>
<feature type="compositionally biased region" description="Polar residues" evidence="1">
    <location>
        <begin position="63"/>
        <end position="74"/>
    </location>
</feature>
<dbReference type="EMBL" id="FNET01000003">
    <property type="protein sequence ID" value="SDJ73706.1"/>
    <property type="molecule type" value="Genomic_DNA"/>
</dbReference>
<dbReference type="Proteomes" id="UP000199682">
    <property type="component" value="Unassembled WGS sequence"/>
</dbReference>
<name>A0A1G8W6G6_9PSEU</name>
<evidence type="ECO:0000256" key="1">
    <source>
        <dbReference type="SAM" id="MobiDB-lite"/>
    </source>
</evidence>
<organism evidence="2 3">
    <name type="scientific">Lentzea albidocapillata subsp. violacea</name>
    <dbReference type="NCBI Taxonomy" id="128104"/>
    <lineage>
        <taxon>Bacteria</taxon>
        <taxon>Bacillati</taxon>
        <taxon>Actinomycetota</taxon>
        <taxon>Actinomycetes</taxon>
        <taxon>Pseudonocardiales</taxon>
        <taxon>Pseudonocardiaceae</taxon>
        <taxon>Lentzea</taxon>
    </lineage>
</organism>
<accession>A0A1G8W6G6</accession>
<evidence type="ECO:0000313" key="2">
    <source>
        <dbReference type="EMBL" id="SDJ73706.1"/>
    </source>
</evidence>
<evidence type="ECO:0008006" key="4">
    <source>
        <dbReference type="Google" id="ProtNLM"/>
    </source>
</evidence>
<gene>
    <name evidence="2" type="ORF">SAMN04488074_10382</name>
</gene>
<evidence type="ECO:0000313" key="3">
    <source>
        <dbReference type="Proteomes" id="UP000199682"/>
    </source>
</evidence>
<sequence>MLVLAGVITGLVLYLDVNKDSGTSKRADKLPSMCGNISEAALAKARTTNPNGLGSRETKLSEGTRTSCSWNQTKGVDGSGVRSSNVYVSSGQEQAETDFDRVVAQNMANNQGTPQQKPLEGLGDEATAVLVETKSAFTEISIIVRKGDAVVEVDLSGWDAGIFTNAKPDVAELEAAARGMAEEMVAKL</sequence>
<dbReference type="AlphaFoldDB" id="A0A1G8W6G6"/>
<reference evidence="3" key="1">
    <citation type="submission" date="2016-10" db="EMBL/GenBank/DDBJ databases">
        <authorList>
            <person name="Varghese N."/>
            <person name="Submissions S."/>
        </authorList>
    </citation>
    <scope>NUCLEOTIDE SEQUENCE [LARGE SCALE GENOMIC DNA]</scope>
    <source>
        <strain evidence="3">DSM 44796</strain>
    </source>
</reference>
<protein>
    <recommendedName>
        <fullName evidence="4">DUF3558 domain-containing protein</fullName>
    </recommendedName>
</protein>